<name>A0A6M3M0B8_9ZZZZ</name>
<dbReference type="EMBL" id="MT143567">
    <property type="protein sequence ID" value="QJA98268.1"/>
    <property type="molecule type" value="Genomic_DNA"/>
</dbReference>
<dbReference type="AlphaFoldDB" id="A0A6M3M0B8"/>
<accession>A0A6M3M0B8</accession>
<reference evidence="1" key="1">
    <citation type="submission" date="2020-03" db="EMBL/GenBank/DDBJ databases">
        <title>The deep terrestrial virosphere.</title>
        <authorList>
            <person name="Holmfeldt K."/>
            <person name="Nilsson E."/>
            <person name="Simone D."/>
            <person name="Lopez-Fernandez M."/>
            <person name="Wu X."/>
            <person name="de Brujin I."/>
            <person name="Lundin D."/>
            <person name="Andersson A."/>
            <person name="Bertilsson S."/>
            <person name="Dopson M."/>
        </authorList>
    </citation>
    <scope>NUCLEOTIDE SEQUENCE</scope>
    <source>
        <strain evidence="1">MM171A02050</strain>
    </source>
</reference>
<organism evidence="1">
    <name type="scientific">viral metagenome</name>
    <dbReference type="NCBI Taxonomy" id="1070528"/>
    <lineage>
        <taxon>unclassified sequences</taxon>
        <taxon>metagenomes</taxon>
        <taxon>organismal metagenomes</taxon>
    </lineage>
</organism>
<sequence length="81" mass="9240">MVTKKALLELGNRYLWINSRARKLQKEFEKLLLEHCGLDRMPGDCSDVYVDLDCSGADSMKEKHLDMIITQIQGAAEREGL</sequence>
<proteinExistence type="predicted"/>
<gene>
    <name evidence="1" type="ORF">MM171A02050_0001</name>
</gene>
<protein>
    <submittedName>
        <fullName evidence="1">Uncharacterized protein</fullName>
    </submittedName>
</protein>
<evidence type="ECO:0000313" key="1">
    <source>
        <dbReference type="EMBL" id="QJA98268.1"/>
    </source>
</evidence>